<keyword evidence="5 22" id="KW-0812">Transmembrane</keyword>
<evidence type="ECO:0000256" key="20">
    <source>
        <dbReference type="HAMAP-Rule" id="MF_03140"/>
    </source>
</evidence>
<keyword evidence="11 20" id="KW-0378">Hydrolase</keyword>
<keyword evidence="15 20" id="KW-0496">Mitochondrion</keyword>
<keyword evidence="14 22" id="KW-1133">Transmembrane helix</keyword>
<dbReference type="FunFam" id="1.10.150.20:FF:000009">
    <property type="entry name" value="Flap endonuclease 1"/>
    <property type="match status" value="1"/>
</dbReference>
<dbReference type="PANTHER" id="PTHR11081:SF9">
    <property type="entry name" value="FLAP ENDONUCLEASE 1"/>
    <property type="match status" value="1"/>
</dbReference>
<dbReference type="Proteomes" id="UP000682733">
    <property type="component" value="Unassembled WGS sequence"/>
</dbReference>
<dbReference type="GO" id="GO:0017108">
    <property type="term" value="F:5'-flap endonuclease activity"/>
    <property type="evidence" value="ECO:0007669"/>
    <property type="project" value="UniProtKB-UniRule"/>
</dbReference>
<evidence type="ECO:0000256" key="18">
    <source>
        <dbReference type="ARBA" id="ARBA00023242"/>
    </source>
</evidence>
<feature type="region of interest" description="Disordered" evidence="21">
    <location>
        <begin position="291"/>
        <end position="314"/>
    </location>
</feature>
<keyword evidence="12 20" id="KW-0269">Exonuclease</keyword>
<dbReference type="EC" id="3.1.-.-" evidence="20"/>
<evidence type="ECO:0000256" key="17">
    <source>
        <dbReference type="ARBA" id="ARBA00023204"/>
    </source>
</evidence>
<dbReference type="GO" id="GO:0006284">
    <property type="term" value="P:base-excision repair"/>
    <property type="evidence" value="ECO:0007669"/>
    <property type="project" value="UniProtKB-UniRule"/>
</dbReference>
<dbReference type="AlphaFoldDB" id="A0A814JFA3"/>
<dbReference type="InterPro" id="IPR006085">
    <property type="entry name" value="XPG_DNA_repair_N"/>
</dbReference>
<evidence type="ECO:0000313" key="27">
    <source>
        <dbReference type="EMBL" id="CAF3558263.1"/>
    </source>
</evidence>
<dbReference type="GO" id="GO:0005654">
    <property type="term" value="C:nucleoplasm"/>
    <property type="evidence" value="ECO:0007669"/>
    <property type="project" value="UniProtKB-SubCell"/>
</dbReference>
<dbReference type="GO" id="GO:0003677">
    <property type="term" value="F:DNA binding"/>
    <property type="evidence" value="ECO:0007669"/>
    <property type="project" value="UniProtKB-UniRule"/>
</dbReference>
<dbReference type="Proteomes" id="UP000677228">
    <property type="component" value="Unassembled WGS sequence"/>
</dbReference>
<dbReference type="SMART" id="SM00485">
    <property type="entry name" value="XPGN"/>
    <property type="match status" value="1"/>
</dbReference>
<evidence type="ECO:0000256" key="14">
    <source>
        <dbReference type="ARBA" id="ARBA00022989"/>
    </source>
</evidence>
<dbReference type="PANTHER" id="PTHR11081">
    <property type="entry name" value="FLAP ENDONUCLEASE FAMILY MEMBER"/>
    <property type="match status" value="1"/>
</dbReference>
<dbReference type="Gene3D" id="3.40.50.1010">
    <property type="entry name" value="5'-nuclease"/>
    <property type="match status" value="1"/>
</dbReference>
<dbReference type="InterPro" id="IPR006084">
    <property type="entry name" value="XPG/Rad2"/>
</dbReference>
<keyword evidence="29" id="KW-1185">Reference proteome</keyword>
<keyword evidence="13 20" id="KW-0460">Magnesium</keyword>
<dbReference type="SMART" id="SM00279">
    <property type="entry name" value="HhH2"/>
    <property type="match status" value="1"/>
</dbReference>
<dbReference type="EMBL" id="CAJOBA010000812">
    <property type="protein sequence ID" value="CAF3558263.1"/>
    <property type="molecule type" value="Genomic_DNA"/>
</dbReference>
<organism evidence="26 29">
    <name type="scientific">Didymodactylos carnosus</name>
    <dbReference type="NCBI Taxonomy" id="1234261"/>
    <lineage>
        <taxon>Eukaryota</taxon>
        <taxon>Metazoa</taxon>
        <taxon>Spiralia</taxon>
        <taxon>Gnathifera</taxon>
        <taxon>Rotifera</taxon>
        <taxon>Eurotatoria</taxon>
        <taxon>Bdelloidea</taxon>
        <taxon>Philodinida</taxon>
        <taxon>Philodinidae</taxon>
        <taxon>Didymodactylos</taxon>
    </lineage>
</organism>
<evidence type="ECO:0000256" key="13">
    <source>
        <dbReference type="ARBA" id="ARBA00022842"/>
    </source>
</evidence>
<dbReference type="InterPro" id="IPR006086">
    <property type="entry name" value="XPG-I_dom"/>
</dbReference>
<keyword evidence="8 20" id="KW-0479">Metal-binding</keyword>
<dbReference type="PRINTS" id="PR00853">
    <property type="entry name" value="XPGRADSUPER"/>
</dbReference>
<feature type="transmembrane region" description="Helical" evidence="22">
    <location>
        <begin position="35"/>
        <end position="55"/>
    </location>
</feature>
<evidence type="ECO:0000313" key="29">
    <source>
        <dbReference type="Proteomes" id="UP000663829"/>
    </source>
</evidence>
<dbReference type="GO" id="GO:0016020">
    <property type="term" value="C:membrane"/>
    <property type="evidence" value="ECO:0007669"/>
    <property type="project" value="UniProtKB-SubCell"/>
</dbReference>
<keyword evidence="4 20" id="KW-0597">Phosphoprotein</keyword>
<dbReference type="InterPro" id="IPR036279">
    <property type="entry name" value="5-3_exonuclease_C_sf"/>
</dbReference>
<evidence type="ECO:0000256" key="4">
    <source>
        <dbReference type="ARBA" id="ARBA00022553"/>
    </source>
</evidence>
<dbReference type="PROSITE" id="PS00842">
    <property type="entry name" value="XPG_2"/>
    <property type="match status" value="1"/>
</dbReference>
<dbReference type="FunFam" id="3.40.50.1010:FF:000003">
    <property type="entry name" value="Flap endonuclease 1"/>
    <property type="match status" value="1"/>
</dbReference>
<dbReference type="SUPFAM" id="SSF47807">
    <property type="entry name" value="5' to 3' exonuclease, C-terminal subdomain"/>
    <property type="match status" value="1"/>
</dbReference>
<proteinExistence type="inferred from homology"/>
<reference evidence="26" key="1">
    <citation type="submission" date="2021-02" db="EMBL/GenBank/DDBJ databases">
        <authorList>
            <person name="Nowell W R."/>
        </authorList>
    </citation>
    <scope>NUCLEOTIDE SEQUENCE</scope>
</reference>
<gene>
    <name evidence="26" type="ORF">GPM918_LOCUS15570</name>
    <name evidence="25" type="ORF">OVA965_LOCUS3396</name>
    <name evidence="28" type="ORF">SRO942_LOCUS15570</name>
    <name evidence="27" type="ORF">TMI583_LOCUS3395</name>
</gene>
<dbReference type="InterPro" id="IPR008918">
    <property type="entry name" value="HhH2"/>
</dbReference>
<evidence type="ECO:0000256" key="2">
    <source>
        <dbReference type="ARBA" id="ARBA00004173"/>
    </source>
</evidence>
<feature type="transmembrane region" description="Helical" evidence="22">
    <location>
        <begin position="61"/>
        <end position="79"/>
    </location>
</feature>
<evidence type="ECO:0000259" key="23">
    <source>
        <dbReference type="SMART" id="SM00484"/>
    </source>
</evidence>
<evidence type="ECO:0000313" key="26">
    <source>
        <dbReference type="EMBL" id="CAF1036831.1"/>
    </source>
</evidence>
<sequence>MDPYGGSDSSGAVSTSYNRVSIVIQRMLDRATPFIALRWLFNLFLLVLFALRIFFIHGFYIIAYGLGIFLLNQFILFLTPKQDPSLSSLDNDDDHAPTLPTRANEEFRPFMRRLPEFKFWNTTLKALIISLLTTLFDIFDVPVFWPVLVIYFFTLFFLTMRQRIAHMIQFRYVPFSYGKVRYQGKNDLIKSTGNVIKEMGIHNLAKLIADQCPQAIKEGEMKTYFGRKIAIDASMSIYQFLIAVRQDGQNLTNENGETTSHLMGMFYRTIRMVENGLKPVFVFDGKPPQMKSQELQKRQEKRSEAESEVAKAAEAGDEEAFDKFSRRTVKVTREHNEECKRLLKLMGIPYVDAPTEAEAQCAALCKAGKVYAVGTEDMDALTFGANVLVRHLTFSEARKMPIREYSLAKVLQGLDLSTDEFVDLCILLGCDYCDSIKGIGQKRALELVKQYRTIETVLKHIDKKKHPIPEEWPFEEARQLFKTPDVIDGNTVDLKWDEPDEAGLIEYMVKDKGFNKEN</sequence>
<dbReference type="InterPro" id="IPR004932">
    <property type="entry name" value="Rer1"/>
</dbReference>
<evidence type="ECO:0000256" key="10">
    <source>
        <dbReference type="ARBA" id="ARBA00022763"/>
    </source>
</evidence>
<dbReference type="InterPro" id="IPR029060">
    <property type="entry name" value="PIN-like_dom_sf"/>
</dbReference>
<feature type="domain" description="XPG N-terminal" evidence="24">
    <location>
        <begin position="199"/>
        <end position="305"/>
    </location>
</feature>
<evidence type="ECO:0000256" key="5">
    <source>
        <dbReference type="ARBA" id="ARBA00022692"/>
    </source>
</evidence>
<keyword evidence="9 20" id="KW-0255">Endonuclease</keyword>
<evidence type="ECO:0000256" key="3">
    <source>
        <dbReference type="ARBA" id="ARBA00006070"/>
    </source>
</evidence>
<keyword evidence="6 20" id="KW-0235">DNA replication</keyword>
<accession>A0A814JFA3</accession>
<evidence type="ECO:0000256" key="8">
    <source>
        <dbReference type="ARBA" id="ARBA00022723"/>
    </source>
</evidence>
<keyword evidence="18 20" id="KW-0539">Nucleus</keyword>
<evidence type="ECO:0000313" key="25">
    <source>
        <dbReference type="EMBL" id="CAF0777009.1"/>
    </source>
</evidence>
<dbReference type="Gene3D" id="1.10.150.20">
    <property type="entry name" value="5' to 3' exonuclease, C-terminal subdomain"/>
    <property type="match status" value="1"/>
</dbReference>
<dbReference type="EMBL" id="CAJNOQ010003935">
    <property type="protein sequence ID" value="CAF1036831.1"/>
    <property type="molecule type" value="Genomic_DNA"/>
</dbReference>
<keyword evidence="7 20" id="KW-0540">Nuclease</keyword>
<feature type="transmembrane region" description="Helical" evidence="22">
    <location>
        <begin position="142"/>
        <end position="160"/>
    </location>
</feature>
<dbReference type="Pfam" id="PF00867">
    <property type="entry name" value="XPG_I"/>
    <property type="match status" value="1"/>
</dbReference>
<evidence type="ECO:0000256" key="1">
    <source>
        <dbReference type="ARBA" id="ARBA00004141"/>
    </source>
</evidence>
<comment type="similarity">
    <text evidence="19 20">Belongs to the XPG/RAD2 endonuclease family. FEN1 subfamily.</text>
</comment>
<feature type="domain" description="XPG-I" evidence="23">
    <location>
        <begin position="344"/>
        <end position="416"/>
    </location>
</feature>
<protein>
    <recommendedName>
        <fullName evidence="20">Flap endonuclease 1</fullName>
        <shortName evidence="20">FEN-1</shortName>
        <ecNumber evidence="20">3.1.-.-</ecNumber>
    </recommendedName>
    <alternativeName>
        <fullName evidence="20">Flap structure-specific endonuclease 1</fullName>
    </alternativeName>
</protein>
<evidence type="ECO:0000256" key="21">
    <source>
        <dbReference type="SAM" id="MobiDB-lite"/>
    </source>
</evidence>
<feature type="compositionally biased region" description="Basic and acidic residues" evidence="21">
    <location>
        <begin position="294"/>
        <end position="311"/>
    </location>
</feature>
<dbReference type="GO" id="GO:0005739">
    <property type="term" value="C:mitochondrion"/>
    <property type="evidence" value="ECO:0007669"/>
    <property type="project" value="UniProtKB-SubCell"/>
</dbReference>
<dbReference type="SMART" id="SM00484">
    <property type="entry name" value="XPGI"/>
    <property type="match status" value="1"/>
</dbReference>
<dbReference type="SUPFAM" id="SSF88723">
    <property type="entry name" value="PIN domain-like"/>
    <property type="match status" value="1"/>
</dbReference>
<dbReference type="Pfam" id="PF00752">
    <property type="entry name" value="XPG_N"/>
    <property type="match status" value="1"/>
</dbReference>
<dbReference type="Proteomes" id="UP000663829">
    <property type="component" value="Unassembled WGS sequence"/>
</dbReference>
<dbReference type="GO" id="GO:0008409">
    <property type="term" value="F:5'-3' exonuclease activity"/>
    <property type="evidence" value="ECO:0007669"/>
    <property type="project" value="UniProtKB-UniRule"/>
</dbReference>
<keyword evidence="16 22" id="KW-0472">Membrane</keyword>
<comment type="function">
    <text evidence="20">Structure-specific nuclease with 5'-flap endonuclease and 5'-3' exonuclease activities involved in DNA replication and repair. During DNA replication, cleaves the 5'-overhanging flap structure that is generated by displacement synthesis when DNA polymerase encounters the 5'-end of a downstream Okazaki fragment. It enters the flap from the 5'-end and then tracks to cleave the flap base, leaving a nick for ligation. Also involved in the long patch base excision repair (LP-BER) pathway, by cleaving within the apurinic/apyrimidinic (AP) site-terminated flap. Acts as a genome stabilization factor that prevents flaps from equilibrating into structures that lead to duplications and deletions. Also possesses 5'-3' exonuclease activity on nicked or gapped double-stranded DNA, and exhibits RNase H activity. Also involved in replication and repair of rDNA and in repairing mitochondrial DNA.</text>
</comment>
<dbReference type="InterPro" id="IPR023426">
    <property type="entry name" value="Flap_endonuc"/>
</dbReference>
<dbReference type="GO" id="GO:0000287">
    <property type="term" value="F:magnesium ion binding"/>
    <property type="evidence" value="ECO:0007669"/>
    <property type="project" value="UniProtKB-UniRule"/>
</dbReference>
<evidence type="ECO:0000256" key="16">
    <source>
        <dbReference type="ARBA" id="ARBA00023136"/>
    </source>
</evidence>
<evidence type="ECO:0000313" key="28">
    <source>
        <dbReference type="EMBL" id="CAF3807357.1"/>
    </source>
</evidence>
<dbReference type="Proteomes" id="UP000681722">
    <property type="component" value="Unassembled WGS sequence"/>
</dbReference>
<comment type="similarity">
    <text evidence="3">Belongs to the RER1 family.</text>
</comment>
<dbReference type="PROSITE" id="PS00841">
    <property type="entry name" value="XPG_1"/>
    <property type="match status" value="1"/>
</dbReference>
<dbReference type="InterPro" id="IPR019974">
    <property type="entry name" value="XPG_CS"/>
</dbReference>
<dbReference type="GO" id="GO:0043137">
    <property type="term" value="P:DNA replication, removal of RNA primer"/>
    <property type="evidence" value="ECO:0007669"/>
    <property type="project" value="UniProtKB-UniRule"/>
</dbReference>
<evidence type="ECO:0000259" key="24">
    <source>
        <dbReference type="SMART" id="SM00485"/>
    </source>
</evidence>
<evidence type="ECO:0000256" key="12">
    <source>
        <dbReference type="ARBA" id="ARBA00022839"/>
    </source>
</evidence>
<evidence type="ECO:0000256" key="9">
    <source>
        <dbReference type="ARBA" id="ARBA00022759"/>
    </source>
</evidence>
<keyword evidence="17 20" id="KW-0234">DNA repair</keyword>
<evidence type="ECO:0000256" key="19">
    <source>
        <dbReference type="ARBA" id="ARBA00034726"/>
    </source>
</evidence>
<dbReference type="CDD" id="cd09907">
    <property type="entry name" value="H3TH_FEN1-Euk"/>
    <property type="match status" value="1"/>
</dbReference>
<evidence type="ECO:0000256" key="22">
    <source>
        <dbReference type="SAM" id="Phobius"/>
    </source>
</evidence>
<dbReference type="OrthoDB" id="1937206at2759"/>
<dbReference type="Pfam" id="PF03248">
    <property type="entry name" value="Rer1"/>
    <property type="match status" value="1"/>
</dbReference>
<name>A0A814JFA3_9BILA</name>
<evidence type="ECO:0000256" key="7">
    <source>
        <dbReference type="ARBA" id="ARBA00022722"/>
    </source>
</evidence>
<keyword evidence="10 20" id="KW-0227">DNA damage</keyword>
<comment type="subcellular location">
    <subcellularLocation>
        <location evidence="1">Membrane</location>
        <topology evidence="1">Multi-pass membrane protein</topology>
    </subcellularLocation>
    <subcellularLocation>
        <location evidence="2 20">Mitochondrion</location>
    </subcellularLocation>
    <subcellularLocation>
        <location evidence="20">Nucleus</location>
        <location evidence="20">Nucleolus</location>
    </subcellularLocation>
    <subcellularLocation>
        <location evidence="20">Nucleus</location>
        <location evidence="20">Nucleoplasm</location>
    </subcellularLocation>
    <text evidence="20">Resides mostly in the nucleoli and relocalizes to the nucleoplasm upon DNA damage.</text>
</comment>
<dbReference type="GO" id="GO:0005730">
    <property type="term" value="C:nucleolus"/>
    <property type="evidence" value="ECO:0007669"/>
    <property type="project" value="UniProtKB-SubCell"/>
</dbReference>
<evidence type="ECO:0000256" key="11">
    <source>
        <dbReference type="ARBA" id="ARBA00022801"/>
    </source>
</evidence>
<dbReference type="CDD" id="cd09867">
    <property type="entry name" value="PIN_FEN1"/>
    <property type="match status" value="1"/>
</dbReference>
<comment type="cofactor">
    <cofactor evidence="20">
        <name>Mg(2+)</name>
        <dbReference type="ChEBI" id="CHEBI:18420"/>
    </cofactor>
    <text evidence="20">Binds 2 magnesium ions per subunit. They probably participate in the reaction catalyzed by the enzyme. May bind an additional third magnesium ion after substrate binding.</text>
</comment>
<evidence type="ECO:0000256" key="6">
    <source>
        <dbReference type="ARBA" id="ARBA00022705"/>
    </source>
</evidence>
<dbReference type="EMBL" id="CAJOBC010003935">
    <property type="protein sequence ID" value="CAF3807357.1"/>
    <property type="molecule type" value="Genomic_DNA"/>
</dbReference>
<evidence type="ECO:0000256" key="15">
    <source>
        <dbReference type="ARBA" id="ARBA00023128"/>
    </source>
</evidence>
<dbReference type="EMBL" id="CAJNOK010000812">
    <property type="protein sequence ID" value="CAF0777009.1"/>
    <property type="molecule type" value="Genomic_DNA"/>
</dbReference>
<dbReference type="HAMAP" id="MF_00614">
    <property type="entry name" value="Fen"/>
    <property type="match status" value="1"/>
</dbReference>
<comment type="caution">
    <text evidence="26">The sequence shown here is derived from an EMBL/GenBank/DDBJ whole genome shotgun (WGS) entry which is preliminary data.</text>
</comment>